<feature type="transmembrane region" description="Helical" evidence="1">
    <location>
        <begin position="74"/>
        <end position="92"/>
    </location>
</feature>
<evidence type="ECO:0000256" key="1">
    <source>
        <dbReference type="SAM" id="Phobius"/>
    </source>
</evidence>
<reference evidence="2 3" key="1">
    <citation type="submission" date="2014-12" db="EMBL/GenBank/DDBJ databases">
        <title>Genome sequence of Flavobacterium beibuense RSKm HC5.</title>
        <authorList>
            <person name="Kim J.F."/>
            <person name="Song J.Y."/>
            <person name="Kwak M.-J."/>
            <person name="Lee S.-W."/>
        </authorList>
    </citation>
    <scope>NUCLEOTIDE SEQUENCE [LARGE SCALE GENOMIC DNA]</scope>
    <source>
        <strain evidence="2 3">RSKm HC5</strain>
    </source>
</reference>
<dbReference type="EMBL" id="JUIW01000005">
    <property type="protein sequence ID" value="RYJ43388.1"/>
    <property type="molecule type" value="Genomic_DNA"/>
</dbReference>
<feature type="transmembrane region" description="Helical" evidence="1">
    <location>
        <begin position="6"/>
        <end position="28"/>
    </location>
</feature>
<keyword evidence="1" id="KW-1133">Transmembrane helix</keyword>
<dbReference type="RefSeq" id="WP_129750859.1">
    <property type="nucleotide sequence ID" value="NZ_JUIW01000005.1"/>
</dbReference>
<sequence length="93" mass="10130">MKLTDYIQLFLGIVIGLAAALLGVYLFLELFTDNGFENGLSTMRAEGLLGKVITIGTVLNLIVFFILIRLKKDMMAWGIIAATAILALITLIV</sequence>
<protein>
    <submittedName>
        <fullName evidence="2">Putative membrane protein</fullName>
    </submittedName>
</protein>
<keyword evidence="1" id="KW-0472">Membrane</keyword>
<gene>
    <name evidence="2" type="ORF">NU09_1726</name>
</gene>
<dbReference type="Proteomes" id="UP000289775">
    <property type="component" value="Unassembled WGS sequence"/>
</dbReference>
<evidence type="ECO:0000313" key="3">
    <source>
        <dbReference type="Proteomes" id="UP000289775"/>
    </source>
</evidence>
<dbReference type="OrthoDB" id="1362378at2"/>
<keyword evidence="3" id="KW-1185">Reference proteome</keyword>
<comment type="caution">
    <text evidence="2">The sequence shown here is derived from an EMBL/GenBank/DDBJ whole genome shotgun (WGS) entry which is preliminary data.</text>
</comment>
<name>A0A444WC48_9FLAO</name>
<organism evidence="2 3">
    <name type="scientific">Flavobacterium beibuense</name>
    <dbReference type="NCBI Taxonomy" id="657326"/>
    <lineage>
        <taxon>Bacteria</taxon>
        <taxon>Pseudomonadati</taxon>
        <taxon>Bacteroidota</taxon>
        <taxon>Flavobacteriia</taxon>
        <taxon>Flavobacteriales</taxon>
        <taxon>Flavobacteriaceae</taxon>
        <taxon>Flavobacterium</taxon>
    </lineage>
</organism>
<feature type="transmembrane region" description="Helical" evidence="1">
    <location>
        <begin position="48"/>
        <end position="68"/>
    </location>
</feature>
<accession>A0A444WC48</accession>
<keyword evidence="1" id="KW-0812">Transmembrane</keyword>
<proteinExistence type="predicted"/>
<evidence type="ECO:0000313" key="2">
    <source>
        <dbReference type="EMBL" id="RYJ43388.1"/>
    </source>
</evidence>
<dbReference type="AlphaFoldDB" id="A0A444WC48"/>